<dbReference type="STRING" id="56730.IE4872_CH01610"/>
<dbReference type="OrthoDB" id="7549700at2"/>
<accession>A0A1L5NH90</accession>
<feature type="compositionally biased region" description="Basic and acidic residues" evidence="1">
    <location>
        <begin position="264"/>
        <end position="300"/>
    </location>
</feature>
<gene>
    <name evidence="2" type="ORF">IE4872_CH01610</name>
</gene>
<reference evidence="2 3" key="1">
    <citation type="submission" date="2016-09" db="EMBL/GenBank/DDBJ databases">
        <title>The complete genome sequences of Rhizobium gallicum, symbiovars gallicum and phaseoli, symbionts associated to common bean (Phaseolus vulgaris).</title>
        <authorList>
            <person name="Bustos P."/>
            <person name="Santamaria R.I."/>
            <person name="Perez-Carrascal O.M."/>
            <person name="Juarez S."/>
            <person name="Lozano L."/>
            <person name="Martinez-Flores I."/>
            <person name="Martinez-Romero E."/>
            <person name="Cevallos M."/>
            <person name="Romero D."/>
            <person name="Davila G."/>
            <person name="Gonzalez V."/>
        </authorList>
    </citation>
    <scope>NUCLEOTIDE SEQUENCE [LARGE SCALE GENOMIC DNA]</scope>
    <source>
        <strain evidence="2 3">IE4872</strain>
    </source>
</reference>
<proteinExistence type="predicted"/>
<dbReference type="RefSeq" id="WP_074067549.1">
    <property type="nucleotide sequence ID" value="NZ_CP017101.1"/>
</dbReference>
<dbReference type="Pfam" id="PF09979">
    <property type="entry name" value="DUF2213"/>
    <property type="match status" value="1"/>
</dbReference>
<evidence type="ECO:0000313" key="3">
    <source>
        <dbReference type="Proteomes" id="UP000184749"/>
    </source>
</evidence>
<sequence>MHLQDKLTIDEKRRTRDGYLTVNARVARAGNVQLYTGAEVGRPDLATVRVYRPADEVFSADTMQSFAHRPVTLGHPSQSVSSTNWRDVAKGWSDGEVVRDGEFVRVSMLLADADTIAAVENGTRELSMGYDCSLDWTSGTSPSGEAYDAIQRGIRSNHIACVPQARGGSELRIGDSAGGNRKELHMMNDAEQRNMRDSVRGMSLDQAAALPIYDNVRGAVMSGMPAEKYCAIIDGAIAGGQGMTNDQARVEAARDAMIDSYNDWRKPVNDNSQRHVARDGRPMAALTDRERADEAYRDSVDSLNGAWRNE</sequence>
<dbReference type="EMBL" id="CP017101">
    <property type="protein sequence ID" value="APO67252.1"/>
    <property type="molecule type" value="Genomic_DNA"/>
</dbReference>
<name>A0A1L5NH90_9HYPH</name>
<evidence type="ECO:0000313" key="2">
    <source>
        <dbReference type="EMBL" id="APO67252.1"/>
    </source>
</evidence>
<dbReference type="AlphaFoldDB" id="A0A1L5NH90"/>
<evidence type="ECO:0008006" key="4">
    <source>
        <dbReference type="Google" id="ProtNLM"/>
    </source>
</evidence>
<organism evidence="2 3">
    <name type="scientific">Rhizobium gallicum</name>
    <dbReference type="NCBI Taxonomy" id="56730"/>
    <lineage>
        <taxon>Bacteria</taxon>
        <taxon>Pseudomonadati</taxon>
        <taxon>Pseudomonadota</taxon>
        <taxon>Alphaproteobacteria</taxon>
        <taxon>Hyphomicrobiales</taxon>
        <taxon>Rhizobiaceae</taxon>
        <taxon>Rhizobium/Agrobacterium group</taxon>
        <taxon>Rhizobium</taxon>
    </lineage>
</organism>
<protein>
    <recommendedName>
        <fullName evidence="4">DUF2213 domain-containing protein</fullName>
    </recommendedName>
</protein>
<dbReference type="Proteomes" id="UP000184749">
    <property type="component" value="Chromosome"/>
</dbReference>
<evidence type="ECO:0000256" key="1">
    <source>
        <dbReference type="SAM" id="MobiDB-lite"/>
    </source>
</evidence>
<dbReference type="InterPro" id="IPR016913">
    <property type="entry name" value="UCP029215"/>
</dbReference>
<feature type="region of interest" description="Disordered" evidence="1">
    <location>
        <begin position="264"/>
        <end position="310"/>
    </location>
</feature>